<dbReference type="EC" id="4.2.1.96" evidence="4"/>
<organism evidence="5 6">
    <name type="scientific">Azospira restricta</name>
    <dbReference type="NCBI Taxonomy" id="404405"/>
    <lineage>
        <taxon>Bacteria</taxon>
        <taxon>Pseudomonadati</taxon>
        <taxon>Pseudomonadota</taxon>
        <taxon>Betaproteobacteria</taxon>
        <taxon>Rhodocyclales</taxon>
        <taxon>Rhodocyclaceae</taxon>
        <taxon>Azospira</taxon>
    </lineage>
</organism>
<dbReference type="CDD" id="cd00913">
    <property type="entry name" value="PCD_DCoH_subfamily_a"/>
    <property type="match status" value="1"/>
</dbReference>
<reference evidence="5" key="1">
    <citation type="submission" date="2020-11" db="EMBL/GenBank/DDBJ databases">
        <title>Azospira restricta DSM 18626 genome sequence.</title>
        <authorList>
            <person name="Moe W.M."/>
        </authorList>
    </citation>
    <scope>NUCLEOTIDE SEQUENCE</scope>
    <source>
        <strain evidence="5">DSM 18626</strain>
    </source>
</reference>
<dbReference type="PANTHER" id="PTHR12599">
    <property type="entry name" value="PTERIN-4-ALPHA-CARBINOLAMINE DEHYDRATASE"/>
    <property type="match status" value="1"/>
</dbReference>
<dbReference type="PANTHER" id="PTHR12599:SF0">
    <property type="entry name" value="PTERIN-4-ALPHA-CARBINOLAMINE DEHYDRATASE"/>
    <property type="match status" value="1"/>
</dbReference>
<dbReference type="SUPFAM" id="SSF55248">
    <property type="entry name" value="PCD-like"/>
    <property type="match status" value="1"/>
</dbReference>
<evidence type="ECO:0000313" key="5">
    <source>
        <dbReference type="EMBL" id="QRJ63777.1"/>
    </source>
</evidence>
<dbReference type="Pfam" id="PF01329">
    <property type="entry name" value="Pterin_4a"/>
    <property type="match status" value="1"/>
</dbReference>
<comment type="similarity">
    <text evidence="2 4">Belongs to the pterin-4-alpha-carbinolamine dehydratase family.</text>
</comment>
<dbReference type="HAMAP" id="MF_00434">
    <property type="entry name" value="Pterin_4_alpha"/>
    <property type="match status" value="1"/>
</dbReference>
<evidence type="ECO:0000256" key="3">
    <source>
        <dbReference type="ARBA" id="ARBA00023239"/>
    </source>
</evidence>
<proteinExistence type="inferred from homology"/>
<dbReference type="KEGG" id="ares:IWH25_18935"/>
<dbReference type="RefSeq" id="WP_203387312.1">
    <property type="nucleotide sequence ID" value="NZ_CP064781.1"/>
</dbReference>
<dbReference type="NCBIfam" id="NF002019">
    <property type="entry name" value="PRK00823.1-4"/>
    <property type="match status" value="1"/>
</dbReference>
<dbReference type="Proteomes" id="UP000663444">
    <property type="component" value="Chromosome"/>
</dbReference>
<evidence type="ECO:0000313" key="6">
    <source>
        <dbReference type="Proteomes" id="UP000663444"/>
    </source>
</evidence>
<comment type="catalytic activity">
    <reaction evidence="1 4">
        <text>(4aS,6R)-4a-hydroxy-L-erythro-5,6,7,8-tetrahydrobiopterin = (6R)-L-erythro-6,7-dihydrobiopterin + H2O</text>
        <dbReference type="Rhea" id="RHEA:11920"/>
        <dbReference type="ChEBI" id="CHEBI:15377"/>
        <dbReference type="ChEBI" id="CHEBI:15642"/>
        <dbReference type="ChEBI" id="CHEBI:43120"/>
        <dbReference type="EC" id="4.2.1.96"/>
    </reaction>
</comment>
<dbReference type="GO" id="GO:0006729">
    <property type="term" value="P:tetrahydrobiopterin biosynthetic process"/>
    <property type="evidence" value="ECO:0007669"/>
    <property type="project" value="InterPro"/>
</dbReference>
<keyword evidence="3 4" id="KW-0456">Lyase</keyword>
<dbReference type="GO" id="GO:0008124">
    <property type="term" value="F:4-alpha-hydroxytetrahydrobiopterin dehydratase activity"/>
    <property type="evidence" value="ECO:0007669"/>
    <property type="project" value="UniProtKB-UniRule"/>
</dbReference>
<gene>
    <name evidence="5" type="ORF">IWH25_18935</name>
</gene>
<dbReference type="InterPro" id="IPR001533">
    <property type="entry name" value="Pterin_deHydtase"/>
</dbReference>
<dbReference type="AlphaFoldDB" id="A0A974SNY4"/>
<dbReference type="Gene3D" id="3.30.1360.20">
    <property type="entry name" value="Transcriptional coactivator/pterin dehydratase"/>
    <property type="match status" value="1"/>
</dbReference>
<dbReference type="InterPro" id="IPR036428">
    <property type="entry name" value="PCD_sf"/>
</dbReference>
<protein>
    <recommendedName>
        <fullName evidence="4">Putative pterin-4-alpha-carbinolamine dehydratase</fullName>
        <shortName evidence="4">PHS</shortName>
        <ecNumber evidence="4">4.2.1.96</ecNumber>
    </recommendedName>
    <alternativeName>
        <fullName evidence="4">4-alpha-hydroxy-tetrahydropterin dehydratase</fullName>
    </alternativeName>
    <alternativeName>
        <fullName evidence="4">Pterin carbinolamine dehydratase</fullName>
        <shortName evidence="4">PCD</shortName>
    </alternativeName>
</protein>
<evidence type="ECO:0000256" key="1">
    <source>
        <dbReference type="ARBA" id="ARBA00001554"/>
    </source>
</evidence>
<keyword evidence="6" id="KW-1185">Reference proteome</keyword>
<dbReference type="EMBL" id="CP064781">
    <property type="protein sequence ID" value="QRJ63777.1"/>
    <property type="molecule type" value="Genomic_DNA"/>
</dbReference>
<evidence type="ECO:0000256" key="2">
    <source>
        <dbReference type="ARBA" id="ARBA00006472"/>
    </source>
</evidence>
<accession>A0A974SNY4</accession>
<evidence type="ECO:0000256" key="4">
    <source>
        <dbReference type="HAMAP-Rule" id="MF_00434"/>
    </source>
</evidence>
<sequence>MDTTCDITSRHCVPCEGGVPALADSAARELLAQLDDWTLADGRIEKTFRFKNHHQTMAFVNAVAWISHREDHHPELTVGYADCRIRYWTHAIGGLSENDFICAAKVDRLFAL</sequence>
<name>A0A974SNY4_9RHOO</name>